<evidence type="ECO:0000313" key="1">
    <source>
        <dbReference type="EMBL" id="WCO66836.1"/>
    </source>
</evidence>
<gene>
    <name evidence="1" type="ORF">PO878_20300</name>
</gene>
<keyword evidence="2" id="KW-1185">Reference proteome</keyword>
<evidence type="ECO:0000313" key="2">
    <source>
        <dbReference type="Proteomes" id="UP001216390"/>
    </source>
</evidence>
<sequence>MLLFIAISFALLVSLLGFTITGTKALHTYRVDRTLRYGTDAALEVAVQMVKANPAMAQSSPVTPSGTVPPCAVQLPLDEATVPGASQVMVSGSYLTVTCEPTSGVAASGGPDIDSTASVPTQAARDVTFVVTCGAPGTDRAQGDRYECMDGPDVQELGRARVRFDIDPGFATPSERAIVPKILTWTLYE</sequence>
<reference evidence="1" key="1">
    <citation type="submission" date="2023-01" db="EMBL/GenBank/DDBJ databases">
        <title>The diversity of Class Acidimicrobiia in South China Sea sediment environments and the proposal of Iamia marina sp. nov., a novel species of the genus Iamia.</title>
        <authorList>
            <person name="He Y."/>
            <person name="Tian X."/>
        </authorList>
    </citation>
    <scope>NUCLEOTIDE SEQUENCE</scope>
    <source>
        <strain evidence="1">DSM 19957</strain>
    </source>
</reference>
<dbReference type="AlphaFoldDB" id="A0AAE9YFG1"/>
<dbReference type="RefSeq" id="WP_272736358.1">
    <property type="nucleotide sequence ID" value="NZ_CP116942.1"/>
</dbReference>
<organism evidence="1 2">
    <name type="scientific">Iamia majanohamensis</name>
    <dbReference type="NCBI Taxonomy" id="467976"/>
    <lineage>
        <taxon>Bacteria</taxon>
        <taxon>Bacillati</taxon>
        <taxon>Actinomycetota</taxon>
        <taxon>Acidimicrobiia</taxon>
        <taxon>Acidimicrobiales</taxon>
        <taxon>Iamiaceae</taxon>
        <taxon>Iamia</taxon>
    </lineage>
</organism>
<dbReference type="EMBL" id="CP116942">
    <property type="protein sequence ID" value="WCO66836.1"/>
    <property type="molecule type" value="Genomic_DNA"/>
</dbReference>
<proteinExistence type="predicted"/>
<dbReference type="Proteomes" id="UP001216390">
    <property type="component" value="Chromosome"/>
</dbReference>
<dbReference type="KEGG" id="ima:PO878_20300"/>
<protein>
    <submittedName>
        <fullName evidence="1">Uncharacterized protein</fullName>
    </submittedName>
</protein>
<accession>A0AAE9YFG1</accession>
<name>A0AAE9YFG1_9ACTN</name>